<keyword evidence="4" id="KW-1185">Reference proteome</keyword>
<dbReference type="RefSeq" id="WP_343843426.1">
    <property type="nucleotide sequence ID" value="NZ_BAAAEI010000006.1"/>
</dbReference>
<accession>A0ABP3GRK8</accession>
<organism evidence="3 4">
    <name type="scientific">Bowmanella denitrificans</name>
    <dbReference type="NCBI Taxonomy" id="366582"/>
    <lineage>
        <taxon>Bacteria</taxon>
        <taxon>Pseudomonadati</taxon>
        <taxon>Pseudomonadota</taxon>
        <taxon>Gammaproteobacteria</taxon>
        <taxon>Alteromonadales</taxon>
        <taxon>Alteromonadaceae</taxon>
        <taxon>Bowmanella</taxon>
    </lineage>
</organism>
<keyword evidence="1" id="KW-0732">Signal</keyword>
<sequence>MLNRFLGLMGLLPLTLSAQSLLIENATVLSPEKKQPLTSAYVRVENGRVTQVSSAPIQAKPGEIRLDASNQFLIPGLMDSHVHVSQMPGLLPDGEPKTLQQQFEIQQPRSYLYFGVTQLLDPSQSAAQLATFKRQPQHPDIYHCGATPILGGYPTVFTGPEQASKIFSYMIIQADVQQPIPAGLNPAEHTPEAVVAKMAEDGASCVKVFIEDGFGTRSDWPNISAELLARVKQAARQYNLPVMAHANAIDMQKIAVDAELDIMAHGMWNWNQYRAAQDIPDAIRQILDKVLQSGMTYQATFNVMDGLTNIMLPNALADSHYTKVVPGDILTWYHSEPAQWFKQELLRDFEGLPAERIALIQQQTISQGERVIQYLYSKGHPMVLASDTPSSPTYVAQPGLSTFNELKHMHQVGISLKDILAAATINNARAFGLSQDYGSIEAGKVANLLLLNANPLENIQAYDSLDKIILHGEVIDRQSLAAAQ</sequence>
<dbReference type="InterPro" id="IPR011059">
    <property type="entry name" value="Metal-dep_hydrolase_composite"/>
</dbReference>
<dbReference type="SUPFAM" id="SSF51338">
    <property type="entry name" value="Composite domain of metallo-dependent hydrolases"/>
    <property type="match status" value="1"/>
</dbReference>
<dbReference type="PANTHER" id="PTHR43135">
    <property type="entry name" value="ALPHA-D-RIBOSE 1-METHYLPHOSPHONATE 5-TRIPHOSPHATE DIPHOSPHATASE"/>
    <property type="match status" value="1"/>
</dbReference>
<reference evidence="4" key="1">
    <citation type="journal article" date="2019" name="Int. J. Syst. Evol. Microbiol.">
        <title>The Global Catalogue of Microorganisms (GCM) 10K type strain sequencing project: providing services to taxonomists for standard genome sequencing and annotation.</title>
        <authorList>
            <consortium name="The Broad Institute Genomics Platform"/>
            <consortium name="The Broad Institute Genome Sequencing Center for Infectious Disease"/>
            <person name="Wu L."/>
            <person name="Ma J."/>
        </authorList>
    </citation>
    <scope>NUCLEOTIDE SEQUENCE [LARGE SCALE GENOMIC DNA]</scope>
    <source>
        <strain evidence="4">JCM 13378</strain>
    </source>
</reference>
<feature type="signal peptide" evidence="1">
    <location>
        <begin position="1"/>
        <end position="18"/>
    </location>
</feature>
<feature type="domain" description="Amidohydrolase-related" evidence="2">
    <location>
        <begin position="221"/>
        <end position="472"/>
    </location>
</feature>
<dbReference type="Pfam" id="PF01979">
    <property type="entry name" value="Amidohydro_1"/>
    <property type="match status" value="1"/>
</dbReference>
<evidence type="ECO:0000259" key="2">
    <source>
        <dbReference type="Pfam" id="PF01979"/>
    </source>
</evidence>
<dbReference type="Proteomes" id="UP001501757">
    <property type="component" value="Unassembled WGS sequence"/>
</dbReference>
<evidence type="ECO:0000313" key="3">
    <source>
        <dbReference type="EMBL" id="GAA0350852.1"/>
    </source>
</evidence>
<dbReference type="PANTHER" id="PTHR43135:SF3">
    <property type="entry name" value="ALPHA-D-RIBOSE 1-METHYLPHOSPHONATE 5-TRIPHOSPHATE DIPHOSPHATASE"/>
    <property type="match status" value="1"/>
</dbReference>
<dbReference type="Gene3D" id="3.20.20.140">
    <property type="entry name" value="Metal-dependent hydrolases"/>
    <property type="match status" value="1"/>
</dbReference>
<dbReference type="Gene3D" id="2.30.40.10">
    <property type="entry name" value="Urease, subunit C, domain 1"/>
    <property type="match status" value="1"/>
</dbReference>
<dbReference type="InterPro" id="IPR051781">
    <property type="entry name" value="Metallo-dep_Hydrolase"/>
</dbReference>
<dbReference type="EMBL" id="BAAAEI010000006">
    <property type="protein sequence ID" value="GAA0350852.1"/>
    <property type="molecule type" value="Genomic_DNA"/>
</dbReference>
<comment type="caution">
    <text evidence="3">The sequence shown here is derived from an EMBL/GenBank/DDBJ whole genome shotgun (WGS) entry which is preliminary data.</text>
</comment>
<evidence type="ECO:0000256" key="1">
    <source>
        <dbReference type="SAM" id="SignalP"/>
    </source>
</evidence>
<gene>
    <name evidence="3" type="ORF">GCM10009092_14060</name>
</gene>
<evidence type="ECO:0000313" key="4">
    <source>
        <dbReference type="Proteomes" id="UP001501757"/>
    </source>
</evidence>
<proteinExistence type="predicted"/>
<feature type="chain" id="PRO_5047361250" description="Amidohydrolase-related domain-containing protein" evidence="1">
    <location>
        <begin position="19"/>
        <end position="484"/>
    </location>
</feature>
<dbReference type="InterPro" id="IPR006680">
    <property type="entry name" value="Amidohydro-rel"/>
</dbReference>
<name>A0ABP3GRK8_9ALTE</name>
<protein>
    <recommendedName>
        <fullName evidence="2">Amidohydrolase-related domain-containing protein</fullName>
    </recommendedName>
</protein>
<dbReference type="InterPro" id="IPR032466">
    <property type="entry name" value="Metal_Hydrolase"/>
</dbReference>
<dbReference type="SUPFAM" id="SSF51556">
    <property type="entry name" value="Metallo-dependent hydrolases"/>
    <property type="match status" value="1"/>
</dbReference>